<proteinExistence type="predicted"/>
<evidence type="ECO:0000313" key="2">
    <source>
        <dbReference type="Proteomes" id="UP000235733"/>
    </source>
</evidence>
<dbReference type="Pfam" id="PF06810">
    <property type="entry name" value="Phage_scaffold"/>
    <property type="match status" value="1"/>
</dbReference>
<sequence length="67" mass="8144">MNKEELIKLGLIGEQEIKLIEKYGNMIPQSRFNELVEEKNKLKTDLTERDKQLFELEEKNYIKRYKL</sequence>
<protein>
    <submittedName>
        <fullName evidence="1">Uncharacterized protein</fullName>
    </submittedName>
</protein>
<dbReference type="Proteomes" id="UP000235733">
    <property type="component" value="Unassembled WGS sequence"/>
</dbReference>
<organism evidence="1 2">
    <name type="scientific">Fusobacterium nucleatum</name>
    <dbReference type="NCBI Taxonomy" id="851"/>
    <lineage>
        <taxon>Bacteria</taxon>
        <taxon>Fusobacteriati</taxon>
        <taxon>Fusobacteriota</taxon>
        <taxon>Fusobacteriia</taxon>
        <taxon>Fusobacteriales</taxon>
        <taxon>Fusobacteriaceae</taxon>
        <taxon>Fusobacterium</taxon>
    </lineage>
</organism>
<accession>A0A2N6TNI2</accession>
<dbReference type="InterPro" id="IPR009636">
    <property type="entry name" value="SCAF"/>
</dbReference>
<dbReference type="EMBL" id="PNHC01000001">
    <property type="protein sequence ID" value="PMC70862.1"/>
    <property type="molecule type" value="Genomic_DNA"/>
</dbReference>
<evidence type="ECO:0000313" key="1">
    <source>
        <dbReference type="EMBL" id="PMC70862.1"/>
    </source>
</evidence>
<gene>
    <name evidence="1" type="ORF">CJ209_00630</name>
</gene>
<dbReference type="RefSeq" id="WP_158391400.1">
    <property type="nucleotide sequence ID" value="NZ_PNHC01000001.1"/>
</dbReference>
<dbReference type="AlphaFoldDB" id="A0A2N6TNI2"/>
<comment type="caution">
    <text evidence="1">The sequence shown here is derived from an EMBL/GenBank/DDBJ whole genome shotgun (WGS) entry which is preliminary data.</text>
</comment>
<reference evidence="1 2" key="1">
    <citation type="submission" date="2017-09" db="EMBL/GenBank/DDBJ databases">
        <title>Bacterial strain isolated from the female urinary microbiota.</title>
        <authorList>
            <person name="Thomas-White K."/>
            <person name="Kumar N."/>
            <person name="Forster S."/>
            <person name="Putonti C."/>
            <person name="Lawley T."/>
            <person name="Wolfe A.J."/>
        </authorList>
    </citation>
    <scope>NUCLEOTIDE SEQUENCE [LARGE SCALE GENOMIC DNA]</scope>
    <source>
        <strain evidence="1 2">UMB0249</strain>
    </source>
</reference>
<name>A0A2N6TNI2_FUSNU</name>